<evidence type="ECO:0000256" key="1">
    <source>
        <dbReference type="SAM" id="MobiDB-lite"/>
    </source>
</evidence>
<comment type="caution">
    <text evidence="2">The sequence shown here is derived from an EMBL/GenBank/DDBJ whole genome shotgun (WGS) entry which is preliminary data.</text>
</comment>
<organism evidence="2 3">
    <name type="scientific">Leptospira alstonii serovar Sichuan str. 79601</name>
    <dbReference type="NCBI Taxonomy" id="1218565"/>
    <lineage>
        <taxon>Bacteria</taxon>
        <taxon>Pseudomonadati</taxon>
        <taxon>Spirochaetota</taxon>
        <taxon>Spirochaetia</taxon>
        <taxon>Leptospirales</taxon>
        <taxon>Leptospiraceae</taxon>
        <taxon>Leptospira</taxon>
    </lineage>
</organism>
<dbReference type="OrthoDB" id="329056at2"/>
<reference evidence="2 3" key="1">
    <citation type="submission" date="2013-01" db="EMBL/GenBank/DDBJ databases">
        <authorList>
            <person name="Harkins D.M."/>
            <person name="Durkin A.S."/>
            <person name="Brinkac L.M."/>
            <person name="Haft D.H."/>
            <person name="Selengut J.D."/>
            <person name="Sanka R."/>
            <person name="DePew J."/>
            <person name="Purushe J."/>
            <person name="Galloway R.L."/>
            <person name="Vinetz J.M."/>
            <person name="Sutton G.G."/>
            <person name="Nierman W.C."/>
            <person name="Fouts D.E."/>
        </authorList>
    </citation>
    <scope>NUCLEOTIDE SEQUENCE [LARGE SCALE GENOMIC DNA]</scope>
    <source>
        <strain evidence="2 3">79601</strain>
    </source>
</reference>
<accession>M6CKY3</accession>
<evidence type="ECO:0000313" key="3">
    <source>
        <dbReference type="Proteomes" id="UP000011988"/>
    </source>
</evidence>
<protein>
    <recommendedName>
        <fullName evidence="4">DUF4376 domain-containing protein</fullName>
    </recommendedName>
</protein>
<dbReference type="PATRIC" id="fig|1218565.3.peg.4105"/>
<proteinExistence type="predicted"/>
<sequence>MSNYIIDKHSKNVIWINPDPSRLAGKSAWFDFDPSKHEIVYATSYNPQIGDTFKPEIENGYIKDFEPKKVYDKKTMIERVLQNWEDEIDPETETTEEPLQSKDGQNLPDQIYTPSGWKIDLDRKKESILRSLPSICESKIVSGFFSSALGAPHFYGSDREDQINLIGSVSLNASVPYKCVDPNGIKEYRIHSAEQIKQVLNDGAVRKVFLLQRVGELKTLLQEANSWEELSRIDTDTGWE</sequence>
<evidence type="ECO:0000313" key="2">
    <source>
        <dbReference type="EMBL" id="EMJ91271.1"/>
    </source>
</evidence>
<gene>
    <name evidence="2" type="ORF">LEP1GSC194_1018</name>
</gene>
<feature type="compositionally biased region" description="Acidic residues" evidence="1">
    <location>
        <begin position="85"/>
        <end position="96"/>
    </location>
</feature>
<feature type="region of interest" description="Disordered" evidence="1">
    <location>
        <begin position="85"/>
        <end position="109"/>
    </location>
</feature>
<evidence type="ECO:0008006" key="4">
    <source>
        <dbReference type="Google" id="ProtNLM"/>
    </source>
</evidence>
<name>M6CKY3_9LEPT</name>
<dbReference type="Proteomes" id="UP000011988">
    <property type="component" value="Unassembled WGS sequence"/>
</dbReference>
<dbReference type="AlphaFoldDB" id="M6CKY3"/>
<dbReference type="RefSeq" id="WP_017809630.1">
    <property type="nucleotide sequence ID" value="NZ_ANIK01000111.1"/>
</dbReference>
<dbReference type="EMBL" id="ANIK01000111">
    <property type="protein sequence ID" value="EMJ91271.1"/>
    <property type="molecule type" value="Genomic_DNA"/>
</dbReference>